<keyword evidence="7" id="KW-0378">Hydrolase</keyword>
<reference evidence="11 12" key="1">
    <citation type="journal article" date="2016" name="Nat. Commun.">
        <title>Thousands of microbial genomes shed light on interconnected biogeochemical processes in an aquifer system.</title>
        <authorList>
            <person name="Anantharaman K."/>
            <person name="Brown C.T."/>
            <person name="Hug L.A."/>
            <person name="Sharon I."/>
            <person name="Castelle C.J."/>
            <person name="Probst A.J."/>
            <person name="Thomas B.C."/>
            <person name="Singh A."/>
            <person name="Wilkins M.J."/>
            <person name="Karaoz U."/>
            <person name="Brodie E.L."/>
            <person name="Williams K.H."/>
            <person name="Hubbard S.S."/>
            <person name="Banfield J.F."/>
        </authorList>
    </citation>
    <scope>NUCLEOTIDE SEQUENCE [LARGE SCALE GENOMIC DNA]</scope>
</reference>
<organism evidence="11 12">
    <name type="scientific">Candidatus Staskawiczbacteria bacterium RIFCSPHIGHO2_02_FULL_33_16</name>
    <dbReference type="NCBI Taxonomy" id="1802204"/>
    <lineage>
        <taxon>Bacteria</taxon>
        <taxon>Candidatus Staskawicziibacteriota</taxon>
    </lineage>
</organism>
<name>A0A1G2HXF8_9BACT</name>
<evidence type="ECO:0000256" key="1">
    <source>
        <dbReference type="ARBA" id="ARBA00004651"/>
    </source>
</evidence>
<dbReference type="PANTHER" id="PTHR36844:SF1">
    <property type="entry name" value="PROTEASE PRSW"/>
    <property type="match status" value="1"/>
</dbReference>
<feature type="transmembrane region" description="Helical" evidence="10">
    <location>
        <begin position="6"/>
        <end position="26"/>
    </location>
</feature>
<evidence type="ECO:0000256" key="8">
    <source>
        <dbReference type="ARBA" id="ARBA00022989"/>
    </source>
</evidence>
<evidence type="ECO:0000256" key="4">
    <source>
        <dbReference type="ARBA" id="ARBA00022475"/>
    </source>
</evidence>
<dbReference type="AlphaFoldDB" id="A0A1G2HXF8"/>
<evidence type="ECO:0000313" key="11">
    <source>
        <dbReference type="EMBL" id="OGZ67234.1"/>
    </source>
</evidence>
<keyword evidence="6 10" id="KW-0812">Transmembrane</keyword>
<feature type="transmembrane region" description="Helical" evidence="10">
    <location>
        <begin position="220"/>
        <end position="238"/>
    </location>
</feature>
<sequence length="250" mass="28525">MGPLPQLVLYIFFGVLPSTIWLGYYLNKDLHPEPKRMILNVFLFGILVTVPVFFIQLGLLESLRNLHTLSPFIYYPVGFDIVKWFVIIAFTEEMFKYLVVKMAVLKSAELDEPLDIMLYMVISALGFAALENMLYLFSPINNAISFGVIVKTTITVSFIRFIGATFLHTLCSAFLGYFLALSFFQSHRKLPLTIFGILGAVSLHGLYNFSIMTLQRPLNYVIPIVIIFSLAIFMIYAFDKIKKIKDICDV</sequence>
<proteinExistence type="inferred from homology"/>
<feature type="transmembrane region" description="Helical" evidence="10">
    <location>
        <begin position="192"/>
        <end position="214"/>
    </location>
</feature>
<dbReference type="InterPro" id="IPR023596">
    <property type="entry name" value="Peptidase_PrsW_arch/bac"/>
</dbReference>
<evidence type="ECO:0000256" key="6">
    <source>
        <dbReference type="ARBA" id="ARBA00022692"/>
    </source>
</evidence>
<feature type="transmembrane region" description="Helical" evidence="10">
    <location>
        <begin position="116"/>
        <end position="138"/>
    </location>
</feature>
<evidence type="ECO:0000313" key="12">
    <source>
        <dbReference type="Proteomes" id="UP000179183"/>
    </source>
</evidence>
<dbReference type="GO" id="GO:0008233">
    <property type="term" value="F:peptidase activity"/>
    <property type="evidence" value="ECO:0007669"/>
    <property type="project" value="UniProtKB-KW"/>
</dbReference>
<evidence type="ECO:0000256" key="10">
    <source>
        <dbReference type="SAM" id="Phobius"/>
    </source>
</evidence>
<dbReference type="GO" id="GO:0006508">
    <property type="term" value="P:proteolysis"/>
    <property type="evidence" value="ECO:0007669"/>
    <property type="project" value="UniProtKB-KW"/>
</dbReference>
<evidence type="ECO:0000256" key="2">
    <source>
        <dbReference type="ARBA" id="ARBA00009165"/>
    </source>
</evidence>
<dbReference type="EMBL" id="MHOQ01000009">
    <property type="protein sequence ID" value="OGZ67234.1"/>
    <property type="molecule type" value="Genomic_DNA"/>
</dbReference>
<accession>A0A1G2HXF8</accession>
<dbReference type="PANTHER" id="PTHR36844">
    <property type="entry name" value="PROTEASE PRSW"/>
    <property type="match status" value="1"/>
</dbReference>
<evidence type="ECO:0000256" key="3">
    <source>
        <dbReference type="ARBA" id="ARBA00018997"/>
    </source>
</evidence>
<feature type="transmembrane region" description="Helical" evidence="10">
    <location>
        <begin position="38"/>
        <end position="60"/>
    </location>
</feature>
<comment type="similarity">
    <text evidence="2">Belongs to the protease PrsW family.</text>
</comment>
<keyword evidence="5" id="KW-0645">Protease</keyword>
<evidence type="ECO:0000256" key="7">
    <source>
        <dbReference type="ARBA" id="ARBA00022801"/>
    </source>
</evidence>
<dbReference type="GO" id="GO:0005886">
    <property type="term" value="C:plasma membrane"/>
    <property type="evidence" value="ECO:0007669"/>
    <property type="project" value="UniProtKB-SubCell"/>
</dbReference>
<protein>
    <recommendedName>
        <fullName evidence="3">Protease PrsW</fullName>
    </recommendedName>
</protein>
<gene>
    <name evidence="11" type="ORF">A3D34_00410</name>
</gene>
<feature type="transmembrane region" description="Helical" evidence="10">
    <location>
        <begin position="158"/>
        <end position="180"/>
    </location>
</feature>
<comment type="subcellular location">
    <subcellularLocation>
        <location evidence="1">Cell membrane</location>
        <topology evidence="1">Multi-pass membrane protein</topology>
    </subcellularLocation>
</comment>
<comment type="caution">
    <text evidence="11">The sequence shown here is derived from an EMBL/GenBank/DDBJ whole genome shotgun (WGS) entry which is preliminary data.</text>
</comment>
<evidence type="ECO:0000256" key="5">
    <source>
        <dbReference type="ARBA" id="ARBA00022670"/>
    </source>
</evidence>
<dbReference type="InterPro" id="IPR026898">
    <property type="entry name" value="PrsW"/>
</dbReference>
<keyword evidence="9 10" id="KW-0472">Membrane</keyword>
<dbReference type="Pfam" id="PF13367">
    <property type="entry name" value="PrsW-protease"/>
    <property type="match status" value="1"/>
</dbReference>
<evidence type="ECO:0000256" key="9">
    <source>
        <dbReference type="ARBA" id="ARBA00023136"/>
    </source>
</evidence>
<dbReference type="Proteomes" id="UP000179183">
    <property type="component" value="Unassembled WGS sequence"/>
</dbReference>
<keyword evidence="4" id="KW-1003">Cell membrane</keyword>
<dbReference type="PIRSF" id="PIRSF016933">
    <property type="entry name" value="PrsW"/>
    <property type="match status" value="1"/>
</dbReference>
<keyword evidence="8 10" id="KW-1133">Transmembrane helix</keyword>